<dbReference type="PANTHER" id="PTHR43409">
    <property type="entry name" value="ANAEROBIC MAGNESIUM-PROTOPORPHYRIN IX MONOMETHYL ESTER CYCLASE-RELATED"/>
    <property type="match status" value="1"/>
</dbReference>
<dbReference type="CDD" id="cd01335">
    <property type="entry name" value="Radical_SAM"/>
    <property type="match status" value="1"/>
</dbReference>
<dbReference type="SMART" id="SM00729">
    <property type="entry name" value="Elp3"/>
    <property type="match status" value="1"/>
</dbReference>
<dbReference type="InterPro" id="IPR023404">
    <property type="entry name" value="rSAM_horseshoe"/>
</dbReference>
<dbReference type="SFLD" id="SFLDS00029">
    <property type="entry name" value="Radical_SAM"/>
    <property type="match status" value="1"/>
</dbReference>
<dbReference type="PROSITE" id="PS51332">
    <property type="entry name" value="B12_BINDING"/>
    <property type="match status" value="1"/>
</dbReference>
<dbReference type="InterPro" id="IPR006158">
    <property type="entry name" value="Cobalamin-bd"/>
</dbReference>
<dbReference type="SFLD" id="SFLDG01123">
    <property type="entry name" value="methyltransferase_(Class_B)"/>
    <property type="match status" value="1"/>
</dbReference>
<dbReference type="Pfam" id="PF04055">
    <property type="entry name" value="Radical_SAM"/>
    <property type="match status" value="1"/>
</dbReference>
<dbReference type="InterPro" id="IPR020612">
    <property type="entry name" value="Methylthiotransferase_CS"/>
</dbReference>
<dbReference type="InterPro" id="IPR034466">
    <property type="entry name" value="Methyltransferase_Class_B"/>
</dbReference>
<keyword evidence="4" id="KW-0479">Metal-binding</keyword>
<feature type="compositionally biased region" description="Low complexity" evidence="7">
    <location>
        <begin position="505"/>
        <end position="517"/>
    </location>
</feature>
<protein>
    <submittedName>
        <fullName evidence="10">Uncharacterized protein</fullName>
    </submittedName>
</protein>
<dbReference type="CDD" id="cd02068">
    <property type="entry name" value="radical_SAM_B12_BD"/>
    <property type="match status" value="1"/>
</dbReference>
<dbReference type="InterPro" id="IPR058240">
    <property type="entry name" value="rSAM_sf"/>
</dbReference>
<evidence type="ECO:0000256" key="2">
    <source>
        <dbReference type="ARBA" id="ARBA00022485"/>
    </source>
</evidence>
<dbReference type="GO" id="GO:0003824">
    <property type="term" value="F:catalytic activity"/>
    <property type="evidence" value="ECO:0007669"/>
    <property type="project" value="InterPro"/>
</dbReference>
<keyword evidence="5" id="KW-0408">Iron</keyword>
<dbReference type="AlphaFoldDB" id="A0A381V9N5"/>
<organism evidence="10">
    <name type="scientific">marine metagenome</name>
    <dbReference type="NCBI Taxonomy" id="408172"/>
    <lineage>
        <taxon>unclassified sequences</taxon>
        <taxon>metagenomes</taxon>
        <taxon>ecological metagenomes</taxon>
    </lineage>
</organism>
<evidence type="ECO:0000256" key="1">
    <source>
        <dbReference type="ARBA" id="ARBA00001966"/>
    </source>
</evidence>
<dbReference type="GO" id="GO:0031419">
    <property type="term" value="F:cobalamin binding"/>
    <property type="evidence" value="ECO:0007669"/>
    <property type="project" value="InterPro"/>
</dbReference>
<evidence type="ECO:0000256" key="6">
    <source>
        <dbReference type="ARBA" id="ARBA00023014"/>
    </source>
</evidence>
<accession>A0A381V9N5</accession>
<dbReference type="EMBL" id="UINC01008233">
    <property type="protein sequence ID" value="SVA37095.1"/>
    <property type="molecule type" value="Genomic_DNA"/>
</dbReference>
<dbReference type="Gene3D" id="3.80.30.20">
    <property type="entry name" value="tm_1862 like domain"/>
    <property type="match status" value="1"/>
</dbReference>
<gene>
    <name evidence="10" type="ORF">METZ01_LOCUS89949</name>
</gene>
<evidence type="ECO:0000259" key="8">
    <source>
        <dbReference type="PROSITE" id="PS51332"/>
    </source>
</evidence>
<dbReference type="SFLD" id="SFLDG01082">
    <property type="entry name" value="B12-binding_domain_containing"/>
    <property type="match status" value="1"/>
</dbReference>
<evidence type="ECO:0000259" key="9">
    <source>
        <dbReference type="PROSITE" id="PS51918"/>
    </source>
</evidence>
<dbReference type="SUPFAM" id="SSF52242">
    <property type="entry name" value="Cobalamin (vitamin B12)-binding domain"/>
    <property type="match status" value="1"/>
</dbReference>
<feature type="non-terminal residue" evidence="10">
    <location>
        <position position="1"/>
    </location>
</feature>
<dbReference type="GO" id="GO:0051539">
    <property type="term" value="F:4 iron, 4 sulfur cluster binding"/>
    <property type="evidence" value="ECO:0007669"/>
    <property type="project" value="UniProtKB-KW"/>
</dbReference>
<dbReference type="InterPro" id="IPR051198">
    <property type="entry name" value="BchE-like"/>
</dbReference>
<dbReference type="Pfam" id="PF02310">
    <property type="entry name" value="B12-binding"/>
    <property type="match status" value="1"/>
</dbReference>
<evidence type="ECO:0000256" key="5">
    <source>
        <dbReference type="ARBA" id="ARBA00023004"/>
    </source>
</evidence>
<dbReference type="PROSITE" id="PS51918">
    <property type="entry name" value="RADICAL_SAM"/>
    <property type="match status" value="1"/>
</dbReference>
<reference evidence="10" key="1">
    <citation type="submission" date="2018-05" db="EMBL/GenBank/DDBJ databases">
        <authorList>
            <person name="Lanie J.A."/>
            <person name="Ng W.-L."/>
            <person name="Kazmierczak K.M."/>
            <person name="Andrzejewski T.M."/>
            <person name="Davidsen T.M."/>
            <person name="Wayne K.J."/>
            <person name="Tettelin H."/>
            <person name="Glass J.I."/>
            <person name="Rusch D."/>
            <person name="Podicherti R."/>
            <person name="Tsui H.-C.T."/>
            <person name="Winkler M.E."/>
        </authorList>
    </citation>
    <scope>NUCLEOTIDE SEQUENCE</scope>
</reference>
<evidence type="ECO:0000256" key="4">
    <source>
        <dbReference type="ARBA" id="ARBA00022723"/>
    </source>
</evidence>
<feature type="region of interest" description="Disordered" evidence="7">
    <location>
        <begin position="481"/>
        <end position="540"/>
    </location>
</feature>
<dbReference type="PROSITE" id="PS01278">
    <property type="entry name" value="MTTASE_RADICAL"/>
    <property type="match status" value="1"/>
</dbReference>
<feature type="domain" description="Radical SAM core" evidence="9">
    <location>
        <begin position="197"/>
        <end position="425"/>
    </location>
</feature>
<feature type="compositionally biased region" description="Basic and acidic residues" evidence="7">
    <location>
        <begin position="483"/>
        <end position="492"/>
    </location>
</feature>
<keyword evidence="2" id="KW-0004">4Fe-4S</keyword>
<dbReference type="Gene3D" id="3.40.50.280">
    <property type="entry name" value="Cobalamin-binding domain"/>
    <property type="match status" value="1"/>
</dbReference>
<evidence type="ECO:0000256" key="7">
    <source>
        <dbReference type="SAM" id="MobiDB-lite"/>
    </source>
</evidence>
<feature type="domain" description="B12-binding" evidence="8">
    <location>
        <begin position="3"/>
        <end position="146"/>
    </location>
</feature>
<dbReference type="SUPFAM" id="SSF102114">
    <property type="entry name" value="Radical SAM enzymes"/>
    <property type="match status" value="1"/>
</dbReference>
<dbReference type="InterPro" id="IPR007197">
    <property type="entry name" value="rSAM"/>
</dbReference>
<comment type="cofactor">
    <cofactor evidence="1">
        <name>[4Fe-4S] cluster</name>
        <dbReference type="ChEBI" id="CHEBI:49883"/>
    </cofactor>
</comment>
<keyword evidence="6" id="KW-0411">Iron-sulfur</keyword>
<name>A0A381V9N5_9ZZZZ</name>
<dbReference type="InterPro" id="IPR036724">
    <property type="entry name" value="Cobalamin-bd_sf"/>
</dbReference>
<evidence type="ECO:0000256" key="3">
    <source>
        <dbReference type="ARBA" id="ARBA00022691"/>
    </source>
</evidence>
<evidence type="ECO:0000313" key="10">
    <source>
        <dbReference type="EMBL" id="SVA37095.1"/>
    </source>
</evidence>
<proteinExistence type="predicted"/>
<dbReference type="InterPro" id="IPR006638">
    <property type="entry name" value="Elp3/MiaA/NifB-like_rSAM"/>
</dbReference>
<sequence length="540" mass="60081">VEVNTLVLAYPNQTWLKNDFQTNWNLNPSTLCLLGAMVEELVSVEIVDAQFYDMTIDEFVDSVAEKNPKYIGISVLSTEYKEVLHIAAASLKERMPDLIIIAGGVHVTIEHLDVMSDQNIDYAVVGDGEYVLRDLIQCLEGEGDLPSMGLVYRDNENLMVQERSVIADLDSLPMPNYELVCMEDYVSTGPRTGPQSPPELPYARLVITRGCPVGCSFCQVEAISGKRVRSPSAKKVVDELILLRDRYGIKSFLIDDDNIVIKKVFFKEVLREIIQRNLGLSFIIGAFAIFKLDDEMLDLMVEAGCVGINVAIESGNQRVMDKIVLKPVNLETVPPLIQKVHDAGLWVIANFIIGFPGESWDEIRETIEFAEKCGADYVKFFIAVPLKGTKMWDMASDTGTILHDEGSGVVDWRFSQIISDEWTSDDISILRAYEWDRINFASPEKLKAMGKLWKVSEVELNALRKKTRDAVTSQVLGTTQAVDEVHGRKDGDTSTADSDQVYGDPKQSSPASPSPAQRWVDPASTRVVISKKTGSDLVSN</sequence>
<keyword evidence="3" id="KW-0949">S-adenosyl-L-methionine</keyword>
<dbReference type="GO" id="GO:0046872">
    <property type="term" value="F:metal ion binding"/>
    <property type="evidence" value="ECO:0007669"/>
    <property type="project" value="UniProtKB-KW"/>
</dbReference>